<reference evidence="1 2" key="1">
    <citation type="journal article" date="2008" name="PLoS Genet.">
        <title>Complete genome sequence of the complex carbohydrate-degrading marine bacterium, Saccharophagus degradans strain 2-40 T.</title>
        <authorList>
            <person name="Weiner R.M."/>
            <person name="Taylor L.E.II."/>
            <person name="Henrissat B."/>
            <person name="Hauser L."/>
            <person name="Land M."/>
            <person name="Coutinho P.M."/>
            <person name="Rancurel C."/>
            <person name="Saunders E.H."/>
            <person name="Longmire A.G."/>
            <person name="Zhang H."/>
            <person name="Bayer E.A."/>
            <person name="Gilbert H.J."/>
            <person name="Larimer F."/>
            <person name="Zhulin I.B."/>
            <person name="Ekborg N.A."/>
            <person name="Lamed R."/>
            <person name="Richardson P.M."/>
            <person name="Borovok I."/>
            <person name="Hutcheson S."/>
        </authorList>
    </citation>
    <scope>NUCLEOTIDE SEQUENCE [LARGE SCALE GENOMIC DNA]</scope>
    <source>
        <strain evidence="2">2-40 / ATCC 43961 / DSM 17024</strain>
    </source>
</reference>
<dbReference type="Proteomes" id="UP000001947">
    <property type="component" value="Chromosome"/>
</dbReference>
<dbReference type="GeneID" id="98611899"/>
<gene>
    <name evidence="1" type="ordered locus">Sde_0192</name>
</gene>
<sequence>MQHEIKPITVRTWRRSHLHSIQRPETDWTLGLYVEESIKRRVVHLFAIVQDFEVVPFRTSAFKVCTQIARSLNSSSSVLDFDWTFTASGGRSDILFHQQSGYVTGVSFSNSLPVEKPYFHQTIERYNEALNSRYDMLDVLSDGHQEHYLGPPKRMMIIPLPLHPEKHHVMNAAYFLDEKYKVILVNTHEFISYWIEQEKERHSCGSIEALKEIYDAQDFKGDDSILPPFHTTLEESIYFVRPEFEQPDETAILKYMFVAGNAYRIRFVNGRHRTVNFFKLGAPFIPLTVEKDVTFEEFKRRFEWRKGI</sequence>
<dbReference type="KEGG" id="sde:Sde_0192"/>
<dbReference type="RefSeq" id="WP_011466680.1">
    <property type="nucleotide sequence ID" value="NC_007912.1"/>
</dbReference>
<dbReference type="AlphaFoldDB" id="Q21PC3"/>
<accession>Q21PC3</accession>
<name>Q21PC3_SACD2</name>
<dbReference type="HOGENOM" id="CLU_902807_0_0_6"/>
<proteinExistence type="predicted"/>
<evidence type="ECO:0000313" key="2">
    <source>
        <dbReference type="Proteomes" id="UP000001947"/>
    </source>
</evidence>
<organism evidence="1 2">
    <name type="scientific">Saccharophagus degradans (strain 2-40 / ATCC 43961 / DSM 17024)</name>
    <dbReference type="NCBI Taxonomy" id="203122"/>
    <lineage>
        <taxon>Bacteria</taxon>
        <taxon>Pseudomonadati</taxon>
        <taxon>Pseudomonadota</taxon>
        <taxon>Gammaproteobacteria</taxon>
        <taxon>Cellvibrionales</taxon>
        <taxon>Cellvibrionaceae</taxon>
        <taxon>Saccharophagus</taxon>
    </lineage>
</organism>
<dbReference type="EMBL" id="CP000282">
    <property type="protein sequence ID" value="ABD79456.1"/>
    <property type="molecule type" value="Genomic_DNA"/>
</dbReference>
<keyword evidence="2" id="KW-1185">Reference proteome</keyword>
<evidence type="ECO:0000313" key="1">
    <source>
        <dbReference type="EMBL" id="ABD79456.1"/>
    </source>
</evidence>
<protein>
    <submittedName>
        <fullName evidence="1">Uncharacterized protein</fullName>
    </submittedName>
</protein>